<evidence type="ECO:0000259" key="2">
    <source>
        <dbReference type="PROSITE" id="PS50181"/>
    </source>
</evidence>
<keyword evidence="1" id="KW-1133">Transmembrane helix</keyword>
<keyword evidence="1" id="KW-0812">Transmembrane</keyword>
<evidence type="ECO:0000313" key="5">
    <source>
        <dbReference type="Proteomes" id="UP000002051"/>
    </source>
</evidence>
<evidence type="ECO:0000313" key="3">
    <source>
        <dbReference type="EMBL" id="KEH42969.1"/>
    </source>
</evidence>
<reference evidence="3 5" key="2">
    <citation type="journal article" date="2014" name="BMC Genomics">
        <title>An improved genome release (version Mt4.0) for the model legume Medicago truncatula.</title>
        <authorList>
            <person name="Tang H."/>
            <person name="Krishnakumar V."/>
            <person name="Bidwell S."/>
            <person name="Rosen B."/>
            <person name="Chan A."/>
            <person name="Zhou S."/>
            <person name="Gentzbittel L."/>
            <person name="Childs K.L."/>
            <person name="Yandell M."/>
            <person name="Gundlach H."/>
            <person name="Mayer K.F."/>
            <person name="Schwartz D.C."/>
            <person name="Town C.D."/>
        </authorList>
    </citation>
    <scope>GENOME REANNOTATION</scope>
    <source>
        <strain evidence="3">A17</strain>
        <strain evidence="4 5">cv. Jemalong A17</strain>
    </source>
</reference>
<dbReference type="AlphaFoldDB" id="A0A072VLU7"/>
<proteinExistence type="predicted"/>
<dbReference type="Gene3D" id="1.20.1280.50">
    <property type="match status" value="1"/>
</dbReference>
<protein>
    <submittedName>
        <fullName evidence="3">Phloem protein 2-B2</fullName>
    </submittedName>
</protein>
<sequence length="219" mass="25434">MAAFEELPEECVAAILSRTTPFDAVRLSLVSKTFRSAANSDEVWNQFLPSDSQFIDTVISQFPSLANASTKKDLYLALSDCRIITEDRRKSFQLDRKSGKNCYMIDSRSLTFDDGYFLPQWKRISIPMHESRFALNFSICFVLLFSCVNYTIISYYHPISSYEAPRIRGVSLVFNRGIMSDTDTYSYIQLCHFSQIIINVNMYMRFCFIDKYLLVPMFF</sequence>
<dbReference type="InterPro" id="IPR036047">
    <property type="entry name" value="F-box-like_dom_sf"/>
</dbReference>
<dbReference type="PROSITE" id="PS50181">
    <property type="entry name" value="FBOX"/>
    <property type="match status" value="1"/>
</dbReference>
<keyword evidence="5" id="KW-1185">Reference proteome</keyword>
<dbReference type="CDD" id="cd22162">
    <property type="entry name" value="F-box_AtSKIP3-like"/>
    <property type="match status" value="1"/>
</dbReference>
<reference evidence="4" key="3">
    <citation type="submission" date="2015-04" db="UniProtKB">
        <authorList>
            <consortium name="EnsemblPlants"/>
        </authorList>
    </citation>
    <scope>IDENTIFICATION</scope>
    <source>
        <strain evidence="4">cv. Jemalong A17</strain>
    </source>
</reference>
<feature type="transmembrane region" description="Helical" evidence="1">
    <location>
        <begin position="133"/>
        <end position="156"/>
    </location>
</feature>
<feature type="domain" description="F-box" evidence="2">
    <location>
        <begin position="1"/>
        <end position="47"/>
    </location>
</feature>
<evidence type="ECO:0000256" key="1">
    <source>
        <dbReference type="SAM" id="Phobius"/>
    </source>
</evidence>
<evidence type="ECO:0000313" key="4">
    <source>
        <dbReference type="EnsemblPlants" id="KEH42969"/>
    </source>
</evidence>
<dbReference type="EMBL" id="CM001217">
    <property type="protein sequence ID" value="KEH42969.1"/>
    <property type="molecule type" value="Genomic_DNA"/>
</dbReference>
<dbReference type="Proteomes" id="UP000002051">
    <property type="component" value="Unassembled WGS sequence"/>
</dbReference>
<dbReference type="PANTHER" id="PTHR32278">
    <property type="entry name" value="F-BOX DOMAIN-CONTAINING PROTEIN"/>
    <property type="match status" value="1"/>
</dbReference>
<reference evidence="3 5" key="1">
    <citation type="journal article" date="2011" name="Nature">
        <title>The Medicago genome provides insight into the evolution of rhizobial symbioses.</title>
        <authorList>
            <person name="Young N.D."/>
            <person name="Debelle F."/>
            <person name="Oldroyd G.E."/>
            <person name="Geurts R."/>
            <person name="Cannon S.B."/>
            <person name="Udvardi M.K."/>
            <person name="Benedito V.A."/>
            <person name="Mayer K.F."/>
            <person name="Gouzy J."/>
            <person name="Schoof H."/>
            <person name="Van de Peer Y."/>
            <person name="Proost S."/>
            <person name="Cook D.R."/>
            <person name="Meyers B.C."/>
            <person name="Spannagl M."/>
            <person name="Cheung F."/>
            <person name="De Mita S."/>
            <person name="Krishnakumar V."/>
            <person name="Gundlach H."/>
            <person name="Zhou S."/>
            <person name="Mudge J."/>
            <person name="Bharti A.K."/>
            <person name="Murray J.D."/>
            <person name="Naoumkina M.A."/>
            <person name="Rosen B."/>
            <person name="Silverstein K.A."/>
            <person name="Tang H."/>
            <person name="Rombauts S."/>
            <person name="Zhao P.X."/>
            <person name="Zhou P."/>
            <person name="Barbe V."/>
            <person name="Bardou P."/>
            <person name="Bechner M."/>
            <person name="Bellec A."/>
            <person name="Berger A."/>
            <person name="Berges H."/>
            <person name="Bidwell S."/>
            <person name="Bisseling T."/>
            <person name="Choisne N."/>
            <person name="Couloux A."/>
            <person name="Denny R."/>
            <person name="Deshpande S."/>
            <person name="Dai X."/>
            <person name="Doyle J.J."/>
            <person name="Dudez A.M."/>
            <person name="Farmer A.D."/>
            <person name="Fouteau S."/>
            <person name="Franken C."/>
            <person name="Gibelin C."/>
            <person name="Gish J."/>
            <person name="Goldstein S."/>
            <person name="Gonzalez A.J."/>
            <person name="Green P.J."/>
            <person name="Hallab A."/>
            <person name="Hartog M."/>
            <person name="Hua A."/>
            <person name="Humphray S.J."/>
            <person name="Jeong D.H."/>
            <person name="Jing Y."/>
            <person name="Jocker A."/>
            <person name="Kenton S.M."/>
            <person name="Kim D.J."/>
            <person name="Klee K."/>
            <person name="Lai H."/>
            <person name="Lang C."/>
            <person name="Lin S."/>
            <person name="Macmil S.L."/>
            <person name="Magdelenat G."/>
            <person name="Matthews L."/>
            <person name="McCorrison J."/>
            <person name="Monaghan E.L."/>
            <person name="Mun J.H."/>
            <person name="Najar F.Z."/>
            <person name="Nicholson C."/>
            <person name="Noirot C."/>
            <person name="O'Bleness M."/>
            <person name="Paule C.R."/>
            <person name="Poulain J."/>
            <person name="Prion F."/>
            <person name="Qin B."/>
            <person name="Qu C."/>
            <person name="Retzel E.F."/>
            <person name="Riddle C."/>
            <person name="Sallet E."/>
            <person name="Samain S."/>
            <person name="Samson N."/>
            <person name="Sanders I."/>
            <person name="Saurat O."/>
            <person name="Scarpelli C."/>
            <person name="Schiex T."/>
            <person name="Segurens B."/>
            <person name="Severin A.J."/>
            <person name="Sherrier D.J."/>
            <person name="Shi R."/>
            <person name="Sims S."/>
            <person name="Singer S.R."/>
            <person name="Sinharoy S."/>
            <person name="Sterck L."/>
            <person name="Viollet A."/>
            <person name="Wang B.B."/>
            <person name="Wang K."/>
            <person name="Wang M."/>
            <person name="Wang X."/>
            <person name="Warfsmann J."/>
            <person name="Weissenbach J."/>
            <person name="White D.D."/>
            <person name="White J.D."/>
            <person name="Wiley G.B."/>
            <person name="Wincker P."/>
            <person name="Xing Y."/>
            <person name="Yang L."/>
            <person name="Yao Z."/>
            <person name="Ying F."/>
            <person name="Zhai J."/>
            <person name="Zhou L."/>
            <person name="Zuber A."/>
            <person name="Denarie J."/>
            <person name="Dixon R.A."/>
            <person name="May G.D."/>
            <person name="Schwartz D.C."/>
            <person name="Rogers J."/>
            <person name="Quetier F."/>
            <person name="Town C.D."/>
            <person name="Roe B.A."/>
        </authorList>
    </citation>
    <scope>NUCLEOTIDE SEQUENCE [LARGE SCALE GENOMIC DNA]</scope>
    <source>
        <strain evidence="3">A17</strain>
        <strain evidence="4 5">cv. Jemalong A17</strain>
    </source>
</reference>
<dbReference type="Pfam" id="PF00646">
    <property type="entry name" value="F-box"/>
    <property type="match status" value="1"/>
</dbReference>
<dbReference type="PANTHER" id="PTHR32278:SF131">
    <property type="entry name" value="F-BOX PROTEIN PP2-A13"/>
    <property type="match status" value="1"/>
</dbReference>
<accession>A0A072VLU7</accession>
<keyword evidence="1" id="KW-0472">Membrane</keyword>
<dbReference type="EnsemblPlants" id="KEH42969">
    <property type="protein sequence ID" value="KEH42969"/>
    <property type="gene ID" value="MTR_1g079350"/>
</dbReference>
<name>A0A072VLU7_MEDTR</name>
<dbReference type="OrthoDB" id="1918565at2759"/>
<dbReference type="SMART" id="SM00256">
    <property type="entry name" value="FBOX"/>
    <property type="match status" value="1"/>
</dbReference>
<gene>
    <name evidence="4" type="primary">11431290</name>
    <name evidence="3" type="ordered locus">MTR_1g079350</name>
</gene>
<dbReference type="HOGENOM" id="CLU_1263206_0_0_1"/>
<dbReference type="SUPFAM" id="SSF81383">
    <property type="entry name" value="F-box domain"/>
    <property type="match status" value="1"/>
</dbReference>
<dbReference type="InterPro" id="IPR001810">
    <property type="entry name" value="F-box_dom"/>
</dbReference>
<organism evidence="3 5">
    <name type="scientific">Medicago truncatula</name>
    <name type="common">Barrel medic</name>
    <name type="synonym">Medicago tribuloides</name>
    <dbReference type="NCBI Taxonomy" id="3880"/>
    <lineage>
        <taxon>Eukaryota</taxon>
        <taxon>Viridiplantae</taxon>
        <taxon>Streptophyta</taxon>
        <taxon>Embryophyta</taxon>
        <taxon>Tracheophyta</taxon>
        <taxon>Spermatophyta</taxon>
        <taxon>Magnoliopsida</taxon>
        <taxon>eudicotyledons</taxon>
        <taxon>Gunneridae</taxon>
        <taxon>Pentapetalae</taxon>
        <taxon>rosids</taxon>
        <taxon>fabids</taxon>
        <taxon>Fabales</taxon>
        <taxon>Fabaceae</taxon>
        <taxon>Papilionoideae</taxon>
        <taxon>50 kb inversion clade</taxon>
        <taxon>NPAAA clade</taxon>
        <taxon>Hologalegina</taxon>
        <taxon>IRL clade</taxon>
        <taxon>Trifolieae</taxon>
        <taxon>Medicago</taxon>
    </lineage>
</organism>